<dbReference type="SUPFAM" id="SSF109604">
    <property type="entry name" value="HD-domain/PDEase-like"/>
    <property type="match status" value="1"/>
</dbReference>
<dbReference type="GO" id="GO:0002953">
    <property type="term" value="F:5'-deoxynucleotidase activity"/>
    <property type="evidence" value="ECO:0007669"/>
    <property type="project" value="InterPro"/>
</dbReference>
<gene>
    <name evidence="4" type="ORF">LKD71_13320</name>
</gene>
<sequence>MKRLKKQMDFILEIDKEKNIKRQTLITDASRQETDAEHAWHLAVMCALLSEYSNEKIDVAHTMLMVLMHDLVEIDAGDTYAYDEEANKSKEERELKAADRIYNLLPPDQAKMARELWDEFEAMETPESKFANTLDKIQPAILNDAAGGVSWTSHTVYIDQILKRDARVHEGSEVLWEYTKNILDENVKNGNIKTR</sequence>
<name>A0AAE3J7D7_9FIRM</name>
<evidence type="ECO:0000313" key="4">
    <source>
        <dbReference type="EMBL" id="MCC2190766.1"/>
    </source>
</evidence>
<dbReference type="PANTHER" id="PTHR11845:SF13">
    <property type="entry name" value="5'-DEOXYNUCLEOTIDASE HDDC2"/>
    <property type="match status" value="1"/>
</dbReference>
<evidence type="ECO:0000313" key="5">
    <source>
        <dbReference type="Proteomes" id="UP001197875"/>
    </source>
</evidence>
<organism evidence="4 5">
    <name type="scientific">Fusicatenibacter faecihominis</name>
    <dbReference type="NCBI Taxonomy" id="2881276"/>
    <lineage>
        <taxon>Bacteria</taxon>
        <taxon>Bacillati</taxon>
        <taxon>Bacillota</taxon>
        <taxon>Clostridia</taxon>
        <taxon>Lachnospirales</taxon>
        <taxon>Lachnospiraceae</taxon>
        <taxon>Fusicatenibacter</taxon>
    </lineage>
</organism>
<keyword evidence="2" id="KW-0378">Hydrolase</keyword>
<dbReference type="EMBL" id="JAJEPR010000027">
    <property type="protein sequence ID" value="MCC2190766.1"/>
    <property type="molecule type" value="Genomic_DNA"/>
</dbReference>
<feature type="domain" description="HD" evidence="3">
    <location>
        <begin position="14"/>
        <end position="176"/>
    </location>
</feature>
<proteinExistence type="predicted"/>
<dbReference type="Proteomes" id="UP001197875">
    <property type="component" value="Unassembled WGS sequence"/>
</dbReference>
<dbReference type="GO" id="GO:0005737">
    <property type="term" value="C:cytoplasm"/>
    <property type="evidence" value="ECO:0007669"/>
    <property type="project" value="TreeGrafter"/>
</dbReference>
<evidence type="ECO:0000256" key="2">
    <source>
        <dbReference type="ARBA" id="ARBA00022801"/>
    </source>
</evidence>
<keyword evidence="5" id="KW-1185">Reference proteome</keyword>
<keyword evidence="1" id="KW-0479">Metal-binding</keyword>
<evidence type="ECO:0000256" key="1">
    <source>
        <dbReference type="ARBA" id="ARBA00022723"/>
    </source>
</evidence>
<dbReference type="AlphaFoldDB" id="A0AAE3J7D7"/>
<dbReference type="RefSeq" id="WP_178047321.1">
    <property type="nucleotide sequence ID" value="NZ_JAJEPR010000027.1"/>
</dbReference>
<protein>
    <submittedName>
        <fullName evidence="4">HD domain-containing protein</fullName>
    </submittedName>
</protein>
<dbReference type="Gene3D" id="1.10.3210.10">
    <property type="entry name" value="Hypothetical protein af1432"/>
    <property type="match status" value="1"/>
</dbReference>
<dbReference type="InterPro" id="IPR039356">
    <property type="entry name" value="YfbR/HDDC2"/>
</dbReference>
<evidence type="ECO:0000259" key="3">
    <source>
        <dbReference type="Pfam" id="PF13023"/>
    </source>
</evidence>
<comment type="caution">
    <text evidence="4">The sequence shown here is derived from an EMBL/GenBank/DDBJ whole genome shotgun (WGS) entry which is preliminary data.</text>
</comment>
<dbReference type="InterPro" id="IPR006674">
    <property type="entry name" value="HD_domain"/>
</dbReference>
<reference evidence="4 5" key="1">
    <citation type="submission" date="2021-10" db="EMBL/GenBank/DDBJ databases">
        <title>Anaerobic single-cell dispensing facilitates the cultivation of human gut bacteria.</title>
        <authorList>
            <person name="Afrizal A."/>
        </authorList>
    </citation>
    <scope>NUCLEOTIDE SEQUENCE [LARGE SCALE GENOMIC DNA]</scope>
    <source>
        <strain evidence="4 5">CLA-AA-H277</strain>
    </source>
</reference>
<accession>A0AAE3J7D7</accession>
<dbReference type="PANTHER" id="PTHR11845">
    <property type="entry name" value="5'-DEOXYNUCLEOTIDASE HDDC2"/>
    <property type="match status" value="1"/>
</dbReference>
<dbReference type="Pfam" id="PF13023">
    <property type="entry name" value="HD_3"/>
    <property type="match status" value="1"/>
</dbReference>
<dbReference type="GO" id="GO:0046872">
    <property type="term" value="F:metal ion binding"/>
    <property type="evidence" value="ECO:0007669"/>
    <property type="project" value="UniProtKB-KW"/>
</dbReference>